<sequence length="304" mass="33747">MLAQEASNDGKAAASPRFCFFIDGLDEYNGEQLQLAVYLKDRLAQHPHLKICVSSRPWNVFDSVFGKSGTSIRLEDLTTPDILAYVSGNVAYARRYCDSLTSGCSGDSDIVEIEAQYNDLVQSIVTKAHGVFLWVFLVTRSLLRGLAEGDDLATLARRLDQFPEDLNEYFRHIMNRVDKVYEQQTASALLLAEKIADQQLSSPASGDELLQSVAARASSFLSYWWLRQSDGDITRVFKCGIAESSVEKLLKMKSETQISLSFKAAYRHYSESAKMPTASSSRIPSPDCLRLSEDGPRSTTAGEI</sequence>
<dbReference type="EMBL" id="JAUTXU010000097">
    <property type="protein sequence ID" value="KAK3708933.1"/>
    <property type="molecule type" value="Genomic_DNA"/>
</dbReference>
<evidence type="ECO:0000313" key="1">
    <source>
        <dbReference type="EMBL" id="KAK3708933.1"/>
    </source>
</evidence>
<protein>
    <submittedName>
        <fullName evidence="1">Uncharacterized protein</fullName>
    </submittedName>
</protein>
<organism evidence="1 2">
    <name type="scientific">Vermiconidia calcicola</name>
    <dbReference type="NCBI Taxonomy" id="1690605"/>
    <lineage>
        <taxon>Eukaryota</taxon>
        <taxon>Fungi</taxon>
        <taxon>Dikarya</taxon>
        <taxon>Ascomycota</taxon>
        <taxon>Pezizomycotina</taxon>
        <taxon>Dothideomycetes</taxon>
        <taxon>Dothideomycetidae</taxon>
        <taxon>Mycosphaerellales</taxon>
        <taxon>Extremaceae</taxon>
        <taxon>Vermiconidia</taxon>
    </lineage>
</organism>
<accession>A0ACC3N2Q7</accession>
<comment type="caution">
    <text evidence="1">The sequence shown here is derived from an EMBL/GenBank/DDBJ whole genome shotgun (WGS) entry which is preliminary data.</text>
</comment>
<keyword evidence="2" id="KW-1185">Reference proteome</keyword>
<evidence type="ECO:0000313" key="2">
    <source>
        <dbReference type="Proteomes" id="UP001281147"/>
    </source>
</evidence>
<gene>
    <name evidence="1" type="ORF">LTR37_011263</name>
</gene>
<dbReference type="Proteomes" id="UP001281147">
    <property type="component" value="Unassembled WGS sequence"/>
</dbReference>
<proteinExistence type="predicted"/>
<reference evidence="1" key="1">
    <citation type="submission" date="2023-07" db="EMBL/GenBank/DDBJ databases">
        <title>Black Yeasts Isolated from many extreme environments.</title>
        <authorList>
            <person name="Coleine C."/>
            <person name="Stajich J.E."/>
            <person name="Selbmann L."/>
        </authorList>
    </citation>
    <scope>NUCLEOTIDE SEQUENCE</scope>
    <source>
        <strain evidence="1">CCFEE 5714</strain>
    </source>
</reference>
<name>A0ACC3N2Q7_9PEZI</name>